<dbReference type="InterPro" id="IPR016120">
    <property type="entry name" value="Sig_transdc_His_kin_SpoOB"/>
</dbReference>
<evidence type="ECO:0000256" key="12">
    <source>
        <dbReference type="ARBA" id="ARBA00023012"/>
    </source>
</evidence>
<organism evidence="17 18">
    <name type="scientific">Tepidibacter hydrothermalis</name>
    <dbReference type="NCBI Taxonomy" id="3036126"/>
    <lineage>
        <taxon>Bacteria</taxon>
        <taxon>Bacillati</taxon>
        <taxon>Bacillota</taxon>
        <taxon>Clostridia</taxon>
        <taxon>Peptostreptococcales</taxon>
        <taxon>Peptostreptococcaceae</taxon>
        <taxon>Tepidibacter</taxon>
    </lineage>
</organism>
<dbReference type="PANTHER" id="PTHR45453:SF1">
    <property type="entry name" value="PHOSPHATE REGULON SENSOR PROTEIN PHOR"/>
    <property type="match status" value="1"/>
</dbReference>
<dbReference type="InterPro" id="IPR004358">
    <property type="entry name" value="Sig_transdc_His_kin-like_C"/>
</dbReference>
<dbReference type="PANTHER" id="PTHR45453">
    <property type="entry name" value="PHOSPHATE REGULON SENSOR PROTEIN PHOR"/>
    <property type="match status" value="1"/>
</dbReference>
<evidence type="ECO:0000256" key="10">
    <source>
        <dbReference type="ARBA" id="ARBA00022840"/>
    </source>
</evidence>
<keyword evidence="11 14" id="KW-1133">Transmembrane helix</keyword>
<dbReference type="Pfam" id="PF14689">
    <property type="entry name" value="SPOB_a"/>
    <property type="match status" value="1"/>
</dbReference>
<dbReference type="InterPro" id="IPR000014">
    <property type="entry name" value="PAS"/>
</dbReference>
<dbReference type="PROSITE" id="PS50112">
    <property type="entry name" value="PAS"/>
    <property type="match status" value="1"/>
</dbReference>
<evidence type="ECO:0000313" key="17">
    <source>
        <dbReference type="EMBL" id="WFD10546.1"/>
    </source>
</evidence>
<dbReference type="InterPro" id="IPR039506">
    <property type="entry name" value="SPOB_a"/>
</dbReference>
<dbReference type="Proteomes" id="UP001222800">
    <property type="component" value="Chromosome"/>
</dbReference>
<keyword evidence="4" id="KW-1003">Cell membrane</keyword>
<keyword evidence="6" id="KW-0808">Transferase</keyword>
<comment type="subcellular location">
    <subcellularLocation>
        <location evidence="2">Cell membrane</location>
        <topology evidence="2">Multi-pass membrane protein</topology>
    </subcellularLocation>
</comment>
<keyword evidence="18" id="KW-1185">Reference proteome</keyword>
<dbReference type="RefSeq" id="WP_277732513.1">
    <property type="nucleotide sequence ID" value="NZ_CP120733.1"/>
</dbReference>
<dbReference type="InterPro" id="IPR003594">
    <property type="entry name" value="HATPase_dom"/>
</dbReference>
<dbReference type="InterPro" id="IPR036890">
    <property type="entry name" value="HATPase_C_sf"/>
</dbReference>
<dbReference type="GO" id="GO:0016301">
    <property type="term" value="F:kinase activity"/>
    <property type="evidence" value="ECO:0007669"/>
    <property type="project" value="UniProtKB-KW"/>
</dbReference>
<evidence type="ECO:0000259" key="15">
    <source>
        <dbReference type="PROSITE" id="PS50109"/>
    </source>
</evidence>
<dbReference type="EMBL" id="CP120733">
    <property type="protein sequence ID" value="WFD10546.1"/>
    <property type="molecule type" value="Genomic_DNA"/>
</dbReference>
<keyword evidence="5" id="KW-0597">Phosphoprotein</keyword>
<gene>
    <name evidence="17" type="ORF">P4S50_00300</name>
</gene>
<reference evidence="17 18" key="1">
    <citation type="submission" date="2023-03" db="EMBL/GenBank/DDBJ databases">
        <title>Complete genome sequence of Tepidibacter sp. SWIR-1, isolated from a deep-sea hydrothermal vent.</title>
        <authorList>
            <person name="Li X."/>
        </authorList>
    </citation>
    <scope>NUCLEOTIDE SEQUENCE [LARGE SCALE GENOMIC DNA]</scope>
    <source>
        <strain evidence="17 18">SWIR-1</strain>
    </source>
</reference>
<sequence length="528" mass="59748">MKKNLSFQTKITIPIIILILVSIGMSILFIGKWSLDNIQNKVEDNIKNVSLILASSPDVQSALKEKDFEKIQESTHKLLDELDEVDIITIADMNGIRYAHPNPDKLGKRFVGGDEVKVINEGVGYISKAKGTLGISIRAFEPIFYENEQIGFVMVGVLYEDIKDFREDALLTIFGFTLFGIILGIIGALVIAKRTKDSLLGLEPYEIVYLYKENRAMLESIIEGIIAIDSNGKITLVNDYAIKILNIKKPNVIGEYVLDVFPTSRLLEVLKSGEGEYNEEQIINDTVILTNRVPMKDGDEIIGAMASFNDRTKVKRLAEEITGVRQIVQALRANTHEFMNKLHVILGLIKLDEIDELRKYIKDIVKEQEQTRFFLTKSIKNPTISAIILGKLNRAKELNVDMELYENCYLEKYYKNIQNENLVTIIGNLLDNAMEAIVRKGEDGEIYFRIEDVDDFIEIEVHDNGIGIEEENIQRIFKRGFTTKKDEGGTGLFLVEKSIKKLDGELSIDSKYKEGTSILVKIPKEVKG</sequence>
<dbReference type="Pfam" id="PF17203">
    <property type="entry name" value="sCache_3_2"/>
    <property type="match status" value="1"/>
</dbReference>
<dbReference type="InterPro" id="IPR013767">
    <property type="entry name" value="PAS_fold"/>
</dbReference>
<feature type="domain" description="Histidine kinase" evidence="15">
    <location>
        <begin position="333"/>
        <end position="526"/>
    </location>
</feature>
<dbReference type="SMART" id="SM00387">
    <property type="entry name" value="HATPase_c"/>
    <property type="match status" value="1"/>
</dbReference>
<keyword evidence="9 17" id="KW-0418">Kinase</keyword>
<evidence type="ECO:0000313" key="18">
    <source>
        <dbReference type="Proteomes" id="UP001222800"/>
    </source>
</evidence>
<evidence type="ECO:0000256" key="1">
    <source>
        <dbReference type="ARBA" id="ARBA00000085"/>
    </source>
</evidence>
<protein>
    <recommendedName>
        <fullName evidence="3">histidine kinase</fullName>
        <ecNumber evidence="3">2.7.13.3</ecNumber>
    </recommendedName>
</protein>
<dbReference type="CDD" id="cd00130">
    <property type="entry name" value="PAS"/>
    <property type="match status" value="1"/>
</dbReference>
<dbReference type="InterPro" id="IPR033463">
    <property type="entry name" value="sCache_3"/>
</dbReference>
<dbReference type="SUPFAM" id="SSF55785">
    <property type="entry name" value="PYP-like sensor domain (PAS domain)"/>
    <property type="match status" value="1"/>
</dbReference>
<proteinExistence type="predicted"/>
<keyword evidence="7 14" id="KW-0812">Transmembrane</keyword>
<evidence type="ECO:0000256" key="2">
    <source>
        <dbReference type="ARBA" id="ARBA00004651"/>
    </source>
</evidence>
<keyword evidence="8" id="KW-0547">Nucleotide-binding</keyword>
<evidence type="ECO:0000256" key="11">
    <source>
        <dbReference type="ARBA" id="ARBA00022989"/>
    </source>
</evidence>
<evidence type="ECO:0000256" key="13">
    <source>
        <dbReference type="ARBA" id="ARBA00023136"/>
    </source>
</evidence>
<keyword evidence="12" id="KW-0902">Two-component regulatory system</keyword>
<dbReference type="PRINTS" id="PR00344">
    <property type="entry name" value="BCTRLSENSOR"/>
</dbReference>
<keyword evidence="10" id="KW-0067">ATP-binding</keyword>
<evidence type="ECO:0000256" key="9">
    <source>
        <dbReference type="ARBA" id="ARBA00022777"/>
    </source>
</evidence>
<evidence type="ECO:0000256" key="6">
    <source>
        <dbReference type="ARBA" id="ARBA00022679"/>
    </source>
</evidence>
<evidence type="ECO:0000256" key="7">
    <source>
        <dbReference type="ARBA" id="ARBA00022692"/>
    </source>
</evidence>
<dbReference type="Gene3D" id="1.10.287.130">
    <property type="match status" value="1"/>
</dbReference>
<dbReference type="Pfam" id="PF02518">
    <property type="entry name" value="HATPase_c"/>
    <property type="match status" value="1"/>
</dbReference>
<feature type="transmembrane region" description="Helical" evidence="14">
    <location>
        <begin position="12"/>
        <end position="31"/>
    </location>
</feature>
<dbReference type="NCBIfam" id="TIGR00229">
    <property type="entry name" value="sensory_box"/>
    <property type="match status" value="1"/>
</dbReference>
<accession>A0ABY8ECP0</accession>
<name>A0ABY8ECP0_9FIRM</name>
<dbReference type="InterPro" id="IPR005467">
    <property type="entry name" value="His_kinase_dom"/>
</dbReference>
<dbReference type="SUPFAM" id="SSF55890">
    <property type="entry name" value="Sporulation response regulatory protein Spo0B"/>
    <property type="match status" value="1"/>
</dbReference>
<dbReference type="Gene3D" id="3.30.565.10">
    <property type="entry name" value="Histidine kinase-like ATPase, C-terminal domain"/>
    <property type="match status" value="1"/>
</dbReference>
<dbReference type="Pfam" id="PF00989">
    <property type="entry name" value="PAS"/>
    <property type="match status" value="1"/>
</dbReference>
<dbReference type="EC" id="2.7.13.3" evidence="3"/>
<dbReference type="SUPFAM" id="SSF103190">
    <property type="entry name" value="Sensory domain-like"/>
    <property type="match status" value="1"/>
</dbReference>
<dbReference type="InterPro" id="IPR029151">
    <property type="entry name" value="Sensor-like_sf"/>
</dbReference>
<dbReference type="InterPro" id="IPR035965">
    <property type="entry name" value="PAS-like_dom_sf"/>
</dbReference>
<feature type="transmembrane region" description="Helical" evidence="14">
    <location>
        <begin position="169"/>
        <end position="192"/>
    </location>
</feature>
<dbReference type="InterPro" id="IPR050351">
    <property type="entry name" value="BphY/WalK/GraS-like"/>
</dbReference>
<comment type="catalytic activity">
    <reaction evidence="1">
        <text>ATP + protein L-histidine = ADP + protein N-phospho-L-histidine.</text>
        <dbReference type="EC" id="2.7.13.3"/>
    </reaction>
</comment>
<dbReference type="Gene3D" id="3.30.450.20">
    <property type="entry name" value="PAS domain"/>
    <property type="match status" value="2"/>
</dbReference>
<dbReference type="PROSITE" id="PS50109">
    <property type="entry name" value="HIS_KIN"/>
    <property type="match status" value="1"/>
</dbReference>
<evidence type="ECO:0000256" key="3">
    <source>
        <dbReference type="ARBA" id="ARBA00012438"/>
    </source>
</evidence>
<evidence type="ECO:0000256" key="14">
    <source>
        <dbReference type="SAM" id="Phobius"/>
    </source>
</evidence>
<evidence type="ECO:0000259" key="16">
    <source>
        <dbReference type="PROSITE" id="PS50112"/>
    </source>
</evidence>
<evidence type="ECO:0000256" key="4">
    <source>
        <dbReference type="ARBA" id="ARBA00022475"/>
    </source>
</evidence>
<dbReference type="SMART" id="SM00091">
    <property type="entry name" value="PAS"/>
    <property type="match status" value="1"/>
</dbReference>
<keyword evidence="13 14" id="KW-0472">Membrane</keyword>
<dbReference type="SUPFAM" id="SSF55874">
    <property type="entry name" value="ATPase domain of HSP90 chaperone/DNA topoisomerase II/histidine kinase"/>
    <property type="match status" value="1"/>
</dbReference>
<feature type="domain" description="PAS" evidence="16">
    <location>
        <begin position="210"/>
        <end position="261"/>
    </location>
</feature>
<evidence type="ECO:0000256" key="5">
    <source>
        <dbReference type="ARBA" id="ARBA00022553"/>
    </source>
</evidence>
<evidence type="ECO:0000256" key="8">
    <source>
        <dbReference type="ARBA" id="ARBA00022741"/>
    </source>
</evidence>